<dbReference type="Pfam" id="PF20736">
    <property type="entry name" value="Glyco_hydro127M"/>
    <property type="match status" value="1"/>
</dbReference>
<evidence type="ECO:0000256" key="1">
    <source>
        <dbReference type="SAM" id="SignalP"/>
    </source>
</evidence>
<evidence type="ECO:0000259" key="2">
    <source>
        <dbReference type="Pfam" id="PF07944"/>
    </source>
</evidence>
<dbReference type="InterPro" id="IPR008928">
    <property type="entry name" value="6-hairpin_glycosidase_sf"/>
</dbReference>
<feature type="domain" description="DUF4986" evidence="3">
    <location>
        <begin position="548"/>
        <end position="627"/>
    </location>
</feature>
<gene>
    <name evidence="6" type="ordered locus">Pedsa_3426</name>
</gene>
<sequence length="782" mass="89570">MKPLIKPFIIFYLFSYTTLFAQSNTTLQTFPLQEVKLLDGIFKNAEQVDLKYILSMDMDKLLAPYLREAGLSEKAKSYGNWENSGLDGHIGGHYLSALSLMYASTKNPDINKRIDYYLSELKRCQDANGDGYLGGVPDGKAMWRDISDGKIDAATFSLNKKWVPLYNIHKVFAGLYDAWVYTGNNTAKDMFIKLCDWATTTFGNLNEQQIQQMLKSEHGGINESFADAYKLTGQQKYMDLALKFSHKAILDPLRNQEDKLTGIHANTQIPKVIGFEKISEIEHKDDWHKAATFFWDNVVYKRTVAIGGNSVREHFHPINNFMPMIEDIEGPETCNTYNMIKLSKALYNQSGETKYIDYIEKALYNHILSSQHPEKGGFVYFTPMRPNHYRVYSQPETSMWCCVGSGLENHAKYGEFIYAHNDKDLFVNLFIPSELDWKEKKIKITQTTNFPEEGNTSIKLTEIKNENFNINIRIPNWASENDISVKINGKQIQPIVEGKYITLNKKWKKGDEINIDLPLSNRIEQMPDGLPYASIFYGPILLAAKTDTIDLKGLFADDSRGGHIAKGKQLPLSTAPQFIVEKKDDILKNLTKQSNNLIFKSANIKYSKNLELVPFYKVHDTRYAVYFKYLNQERYNSEEAKEKQKEAAELASKEKVVDIVYPGQQQPENDHNFKGENTENGIHNDRHWRHSSSWFSYNLKNENLRGKKLAITCFGLDAGRNFDILLNDKYLGTINLKGDKGNNFFDITFDIPQPLNRNNLEIKFVAKKGSIAGGIYEVKLTE</sequence>
<dbReference type="SUPFAM" id="SSF48208">
    <property type="entry name" value="Six-hairpin glycosidases"/>
    <property type="match status" value="1"/>
</dbReference>
<dbReference type="PANTHER" id="PTHR31151">
    <property type="entry name" value="PROLINE-TRNA LIGASE (DUF1680)"/>
    <property type="match status" value="1"/>
</dbReference>
<reference evidence="7" key="2">
    <citation type="submission" date="2011-02" db="EMBL/GenBank/DDBJ databases">
        <title>The complete genome of Pedobacter saltans DSM 12145.</title>
        <authorList>
            <consortium name="US DOE Joint Genome Institute (JGI-PGF)"/>
            <person name="Lucas S."/>
            <person name="Copeland A."/>
            <person name="Lapidus A."/>
            <person name="Bruce D."/>
            <person name="Goodwin L."/>
            <person name="Pitluck S."/>
            <person name="Kyrpides N."/>
            <person name="Mavromatis K."/>
            <person name="Pagani I."/>
            <person name="Ivanova N."/>
            <person name="Ovchinnikova G."/>
            <person name="Lu M."/>
            <person name="Detter J.C."/>
            <person name="Han C."/>
            <person name="Land M."/>
            <person name="Hauser L."/>
            <person name="Markowitz V."/>
            <person name="Cheng J.-F."/>
            <person name="Hugenholtz P."/>
            <person name="Woyke T."/>
            <person name="Wu D."/>
            <person name="Tindall B."/>
            <person name="Pomrenke H.G."/>
            <person name="Brambilla E."/>
            <person name="Klenk H.-P."/>
            <person name="Eisen J.A."/>
        </authorList>
    </citation>
    <scope>NUCLEOTIDE SEQUENCE [LARGE SCALE GENOMIC DNA]</scope>
    <source>
        <strain evidence="7">ATCC 51119 / DSM 12145 / JCM 21818 / LMG 10337 / NBRC 100064 / NCIMB 13643</strain>
    </source>
</reference>
<feature type="domain" description="Non-reducing end beta-L-arabinofuranosidase-like GH127 middle" evidence="5">
    <location>
        <begin position="425"/>
        <end position="519"/>
    </location>
</feature>
<evidence type="ECO:0000313" key="7">
    <source>
        <dbReference type="Proteomes" id="UP000000310"/>
    </source>
</evidence>
<dbReference type="InterPro" id="IPR032275">
    <property type="entry name" value="DUF4986"/>
</dbReference>
<dbReference type="PANTHER" id="PTHR31151:SF0">
    <property type="entry name" value="PROLINE-TRNA LIGASE (DUF1680)"/>
    <property type="match status" value="1"/>
</dbReference>
<keyword evidence="7" id="KW-1185">Reference proteome</keyword>
<evidence type="ECO:0000313" key="6">
    <source>
        <dbReference type="EMBL" id="ADY53960.1"/>
    </source>
</evidence>
<accession>F0SDH7</accession>
<evidence type="ECO:0000259" key="5">
    <source>
        <dbReference type="Pfam" id="PF20736"/>
    </source>
</evidence>
<dbReference type="HOGENOM" id="CLU_008033_1_0_10"/>
<keyword evidence="1" id="KW-0732">Signal</keyword>
<reference evidence="6 7" key="1">
    <citation type="journal article" date="2011" name="Stand. Genomic Sci.">
        <title>Complete genome sequence of the gliding, heparinolytic Pedobacter saltans type strain (113).</title>
        <authorList>
            <person name="Liolios K."/>
            <person name="Sikorski J."/>
            <person name="Lu M."/>
            <person name="Nolan M."/>
            <person name="Lapidus A."/>
            <person name="Lucas S."/>
            <person name="Hammon N."/>
            <person name="Deshpande S."/>
            <person name="Cheng J.F."/>
            <person name="Tapia R."/>
            <person name="Han C."/>
            <person name="Goodwin L."/>
            <person name="Pitluck S."/>
            <person name="Huntemann M."/>
            <person name="Ivanova N."/>
            <person name="Pagani I."/>
            <person name="Mavromatis K."/>
            <person name="Ovchinikova G."/>
            <person name="Pati A."/>
            <person name="Chen A."/>
            <person name="Palaniappan K."/>
            <person name="Land M."/>
            <person name="Hauser L."/>
            <person name="Brambilla E.M."/>
            <person name="Kotsyurbenko O."/>
            <person name="Rohde M."/>
            <person name="Tindall B.J."/>
            <person name="Abt B."/>
            <person name="Goker M."/>
            <person name="Detter J.C."/>
            <person name="Woyke T."/>
            <person name="Bristow J."/>
            <person name="Eisen J.A."/>
            <person name="Markowitz V."/>
            <person name="Hugenholtz P."/>
            <person name="Klenk H.P."/>
            <person name="Kyrpides N.C."/>
        </authorList>
    </citation>
    <scope>NUCLEOTIDE SEQUENCE [LARGE SCALE GENOMIC DNA]</scope>
    <source>
        <strain evidence="7">ATCC 51119 / DSM 12145 / JCM 21818 / LMG 10337 / NBRC 100064 / NCIMB 13643</strain>
    </source>
</reference>
<dbReference type="InterPro" id="IPR012878">
    <property type="entry name" value="Beta-AFase-like_GH127_cat"/>
</dbReference>
<evidence type="ECO:0000259" key="4">
    <source>
        <dbReference type="Pfam" id="PF20620"/>
    </source>
</evidence>
<dbReference type="GO" id="GO:0005975">
    <property type="term" value="P:carbohydrate metabolic process"/>
    <property type="evidence" value="ECO:0007669"/>
    <property type="project" value="InterPro"/>
</dbReference>
<dbReference type="RefSeq" id="WP_013634443.1">
    <property type="nucleotide sequence ID" value="NC_015177.1"/>
</dbReference>
<dbReference type="AlphaFoldDB" id="F0SDH7"/>
<feature type="domain" description="Glycoside hydrolase GH146 substrate-binding" evidence="4">
    <location>
        <begin position="654"/>
        <end position="780"/>
    </location>
</feature>
<protein>
    <submittedName>
        <fullName evidence="6">Uncharacterized protein</fullName>
    </submittedName>
</protein>
<proteinExistence type="predicted"/>
<feature type="chain" id="PRO_5003256121" evidence="1">
    <location>
        <begin position="22"/>
        <end position="782"/>
    </location>
</feature>
<dbReference type="Pfam" id="PF07944">
    <property type="entry name" value="Beta-AFase-like_GH127_cat"/>
    <property type="match status" value="1"/>
</dbReference>
<dbReference type="OrthoDB" id="9757939at2"/>
<dbReference type="STRING" id="762903.Pedsa_3426"/>
<dbReference type="KEGG" id="psn:Pedsa_3426"/>
<organism evidence="6 7">
    <name type="scientific">Pseudopedobacter saltans (strain ATCC 51119 / DSM 12145 / JCM 21818 / CCUG 39354 / LMG 10337 / NBRC 100064 / NCIMB 13643)</name>
    <name type="common">Pedobacter saltans</name>
    <dbReference type="NCBI Taxonomy" id="762903"/>
    <lineage>
        <taxon>Bacteria</taxon>
        <taxon>Pseudomonadati</taxon>
        <taxon>Bacteroidota</taxon>
        <taxon>Sphingobacteriia</taxon>
        <taxon>Sphingobacteriales</taxon>
        <taxon>Sphingobacteriaceae</taxon>
        <taxon>Pseudopedobacter</taxon>
    </lineage>
</organism>
<dbReference type="InterPro" id="IPR049046">
    <property type="entry name" value="Beta-AFase-like_GH127_middle"/>
</dbReference>
<dbReference type="Proteomes" id="UP000000310">
    <property type="component" value="Chromosome"/>
</dbReference>
<dbReference type="EMBL" id="CP002545">
    <property type="protein sequence ID" value="ADY53960.1"/>
    <property type="molecule type" value="Genomic_DNA"/>
</dbReference>
<dbReference type="Pfam" id="PF16375">
    <property type="entry name" value="DUF4986"/>
    <property type="match status" value="1"/>
</dbReference>
<dbReference type="eggNOG" id="COG3533">
    <property type="taxonomic scope" value="Bacteria"/>
</dbReference>
<feature type="signal peptide" evidence="1">
    <location>
        <begin position="1"/>
        <end position="21"/>
    </location>
</feature>
<name>F0SDH7_PSESL</name>
<feature type="domain" description="Non-reducing end beta-L-arabinofuranosidase-like GH127 catalytic" evidence="2">
    <location>
        <begin position="34"/>
        <end position="415"/>
    </location>
</feature>
<evidence type="ECO:0000259" key="3">
    <source>
        <dbReference type="Pfam" id="PF16375"/>
    </source>
</evidence>
<dbReference type="Pfam" id="PF20620">
    <property type="entry name" value="DUF6805"/>
    <property type="match status" value="1"/>
</dbReference>
<dbReference type="InterPro" id="IPR046544">
    <property type="entry name" value="GH146_SB_dom"/>
</dbReference>